<keyword evidence="3" id="KW-1185">Reference proteome</keyword>
<dbReference type="EMBL" id="CP000284">
    <property type="protein sequence ID" value="ABE50636.1"/>
    <property type="molecule type" value="Genomic_DNA"/>
</dbReference>
<sequence length="198" mass="21610">MQNITSMAALLMTVLSLSACMSSIKPDTKPLDFYDFGLQDADNRISFTLPLEKLDATDAIQHSNIRYRLHYKHPSQVFAYAESRWSTLPVDLLRQKVANAQPLNTTCGLKIQIVTFDQVFDDASSSQGVVQLQAELTDRRSRKLLASTLISARHAAQSADARGGVAALNIASTEALQQAADWARETSQAAPACQTATP</sequence>
<dbReference type="HOGENOM" id="CLU_091341_1_0_4"/>
<evidence type="ECO:0000313" key="2">
    <source>
        <dbReference type="EMBL" id="ABE50636.1"/>
    </source>
</evidence>
<dbReference type="OrthoDB" id="5568302at2"/>
<protein>
    <submittedName>
        <fullName evidence="2">Putative lipoprotein</fullName>
    </submittedName>
</protein>
<dbReference type="AlphaFoldDB" id="Q1GYQ1"/>
<keyword evidence="2" id="KW-0449">Lipoprotein</keyword>
<organism evidence="2 3">
    <name type="scientific">Methylobacillus flagellatus (strain ATCC 51484 / DSM 6875 / VKM B-1610 / KT)</name>
    <dbReference type="NCBI Taxonomy" id="265072"/>
    <lineage>
        <taxon>Bacteria</taxon>
        <taxon>Pseudomonadati</taxon>
        <taxon>Pseudomonadota</taxon>
        <taxon>Betaproteobacteria</taxon>
        <taxon>Nitrosomonadales</taxon>
        <taxon>Methylophilaceae</taxon>
        <taxon>Methylobacillus</taxon>
    </lineage>
</organism>
<dbReference type="Gene3D" id="3.40.50.10610">
    <property type="entry name" value="ABC-type transport auxiliary lipoprotein component"/>
    <property type="match status" value="1"/>
</dbReference>
<keyword evidence="1" id="KW-0732">Signal</keyword>
<dbReference type="Proteomes" id="UP000002440">
    <property type="component" value="Chromosome"/>
</dbReference>
<accession>Q1GYQ1</accession>
<evidence type="ECO:0000256" key="1">
    <source>
        <dbReference type="SAM" id="SignalP"/>
    </source>
</evidence>
<dbReference type="SUPFAM" id="SSF159594">
    <property type="entry name" value="XCC0632-like"/>
    <property type="match status" value="1"/>
</dbReference>
<gene>
    <name evidence="2" type="ordered locus">Mfla_2369</name>
</gene>
<dbReference type="RefSeq" id="WP_011480589.1">
    <property type="nucleotide sequence ID" value="NC_007947.1"/>
</dbReference>
<evidence type="ECO:0000313" key="3">
    <source>
        <dbReference type="Proteomes" id="UP000002440"/>
    </source>
</evidence>
<dbReference type="STRING" id="265072.Mfla_2369"/>
<dbReference type="eggNOG" id="COG3218">
    <property type="taxonomic scope" value="Bacteria"/>
</dbReference>
<feature type="chain" id="PRO_5004189797" evidence="1">
    <location>
        <begin position="20"/>
        <end position="198"/>
    </location>
</feature>
<name>Q1GYQ1_METFK</name>
<reference evidence="2 3" key="1">
    <citation type="submission" date="2006-03" db="EMBL/GenBank/DDBJ databases">
        <title>Complete sequence of Methylobacillus flagellatus KT.</title>
        <authorList>
            <consortium name="US DOE Joint Genome Institute"/>
            <person name="Copeland A."/>
            <person name="Lucas S."/>
            <person name="Lapidus A."/>
            <person name="Barry K."/>
            <person name="Detter J.C."/>
            <person name="Glavina del Rio T."/>
            <person name="Hammon N."/>
            <person name="Israni S."/>
            <person name="Dalin E."/>
            <person name="Tice H."/>
            <person name="Pitluck S."/>
            <person name="Brettin T."/>
            <person name="Bruce D."/>
            <person name="Han C."/>
            <person name="Tapia R."/>
            <person name="Saunders E."/>
            <person name="Gilna P."/>
            <person name="Schmutz J."/>
            <person name="Larimer F."/>
            <person name="Land M."/>
            <person name="Kyrpides N."/>
            <person name="Anderson I."/>
            <person name="Richardson P."/>
        </authorList>
    </citation>
    <scope>NUCLEOTIDE SEQUENCE [LARGE SCALE GENOMIC DNA]</scope>
    <source>
        <strain evidence="3">KT / ATCC 51484 / DSM 6875</strain>
    </source>
</reference>
<feature type="signal peptide" evidence="1">
    <location>
        <begin position="1"/>
        <end position="19"/>
    </location>
</feature>
<dbReference type="KEGG" id="mfa:Mfla_2369"/>
<proteinExistence type="predicted"/>